<evidence type="ECO:0000313" key="1">
    <source>
        <dbReference type="EMBL" id="CAF4284705.1"/>
    </source>
</evidence>
<dbReference type="EMBL" id="CAJOBA010055551">
    <property type="protein sequence ID" value="CAF4284705.1"/>
    <property type="molecule type" value="Genomic_DNA"/>
</dbReference>
<dbReference type="Proteomes" id="UP000682733">
    <property type="component" value="Unassembled WGS sequence"/>
</dbReference>
<organism evidence="1 2">
    <name type="scientific">Didymodactylos carnosus</name>
    <dbReference type="NCBI Taxonomy" id="1234261"/>
    <lineage>
        <taxon>Eukaryota</taxon>
        <taxon>Metazoa</taxon>
        <taxon>Spiralia</taxon>
        <taxon>Gnathifera</taxon>
        <taxon>Rotifera</taxon>
        <taxon>Eurotatoria</taxon>
        <taxon>Bdelloidea</taxon>
        <taxon>Philodinida</taxon>
        <taxon>Philodinidae</taxon>
        <taxon>Didymodactylos</taxon>
    </lineage>
</organism>
<sequence>MYEESERTKDGEVMKALCESPLMSKTSDEKRKYHLKNMEQLEEELAIRIHNLEILKSQNLEKKLEVLTYKVGPGPAFEKNRRRVGPDLNLGL</sequence>
<proteinExistence type="predicted"/>
<name>A0A8S2TFR1_9BILA</name>
<evidence type="ECO:0000313" key="2">
    <source>
        <dbReference type="Proteomes" id="UP000682733"/>
    </source>
</evidence>
<accession>A0A8S2TFR1</accession>
<comment type="caution">
    <text evidence="1">The sequence shown here is derived from an EMBL/GenBank/DDBJ whole genome shotgun (WGS) entry which is preliminary data.</text>
</comment>
<gene>
    <name evidence="1" type="ORF">TMI583_LOCUS37738</name>
</gene>
<reference evidence="1" key="1">
    <citation type="submission" date="2021-02" db="EMBL/GenBank/DDBJ databases">
        <authorList>
            <person name="Nowell W R."/>
        </authorList>
    </citation>
    <scope>NUCLEOTIDE SEQUENCE</scope>
</reference>
<dbReference type="AlphaFoldDB" id="A0A8S2TFR1"/>
<protein>
    <submittedName>
        <fullName evidence="1">Uncharacterized protein</fullName>
    </submittedName>
</protein>